<accession>A0A1D6FMK1</accession>
<evidence type="ECO:0000313" key="1">
    <source>
        <dbReference type="EMBL" id="AQK92893.1"/>
    </source>
</evidence>
<sequence length="71" mass="7788">MPPSLLLNSFALPAMRCGATPRVGVGPTGCRDLRRGFAWDSWRETEACCLRPSVSREGFLAFEGSTLWVLS</sequence>
<protein>
    <submittedName>
        <fullName evidence="1">RNA-binding protein BRN1</fullName>
    </submittedName>
</protein>
<reference evidence="1" key="1">
    <citation type="submission" date="2015-12" db="EMBL/GenBank/DDBJ databases">
        <title>Update maize B73 reference genome by single molecule sequencing technologies.</title>
        <authorList>
            <consortium name="Maize Genome Sequencing Project"/>
            <person name="Ware D."/>
        </authorList>
    </citation>
    <scope>NUCLEOTIDE SEQUENCE</scope>
    <source>
        <tissue evidence="1">Seedling</tissue>
    </source>
</reference>
<dbReference type="AlphaFoldDB" id="A0A1D6FMK1"/>
<gene>
    <name evidence="1" type="ORF">ZEAMMB73_Zm00001d009872</name>
</gene>
<organism evidence="1">
    <name type="scientific">Zea mays</name>
    <name type="common">Maize</name>
    <dbReference type="NCBI Taxonomy" id="4577"/>
    <lineage>
        <taxon>Eukaryota</taxon>
        <taxon>Viridiplantae</taxon>
        <taxon>Streptophyta</taxon>
        <taxon>Embryophyta</taxon>
        <taxon>Tracheophyta</taxon>
        <taxon>Spermatophyta</taxon>
        <taxon>Magnoliopsida</taxon>
        <taxon>Liliopsida</taxon>
        <taxon>Poales</taxon>
        <taxon>Poaceae</taxon>
        <taxon>PACMAD clade</taxon>
        <taxon>Panicoideae</taxon>
        <taxon>Andropogonodae</taxon>
        <taxon>Andropogoneae</taxon>
        <taxon>Tripsacinae</taxon>
        <taxon>Zea</taxon>
    </lineage>
</organism>
<proteinExistence type="predicted"/>
<name>A0A1D6FMK1_MAIZE</name>
<dbReference type="EMBL" id="CM000784">
    <property type="protein sequence ID" value="AQK92893.1"/>
    <property type="molecule type" value="Genomic_DNA"/>
</dbReference>